<dbReference type="Proteomes" id="UP000017246">
    <property type="component" value="Unassembled WGS sequence"/>
</dbReference>
<evidence type="ECO:0000313" key="1">
    <source>
        <dbReference type="EMBL" id="CUT99733.1"/>
    </source>
</evidence>
<organism evidence="1 2">
    <name type="scientific">Echinococcus multilocularis</name>
    <name type="common">Fox tapeworm</name>
    <dbReference type="NCBI Taxonomy" id="6211"/>
    <lineage>
        <taxon>Eukaryota</taxon>
        <taxon>Metazoa</taxon>
        <taxon>Spiralia</taxon>
        <taxon>Lophotrochozoa</taxon>
        <taxon>Platyhelminthes</taxon>
        <taxon>Cestoda</taxon>
        <taxon>Eucestoda</taxon>
        <taxon>Cyclophyllidea</taxon>
        <taxon>Taeniidae</taxon>
        <taxon>Echinococcus</taxon>
    </lineage>
</organism>
<reference evidence="1" key="1">
    <citation type="journal article" date="2013" name="Nature">
        <title>The genomes of four tapeworm species reveal adaptations to parasitism.</title>
        <authorList>
            <person name="Tsai I.J."/>
            <person name="Zarowiecki M."/>
            <person name="Holroyd N."/>
            <person name="Garciarrubio A."/>
            <person name="Sanchez-Flores A."/>
            <person name="Brooks K.L."/>
            <person name="Tracey A."/>
            <person name="Bobes R.J."/>
            <person name="Fragoso G."/>
            <person name="Sciutto E."/>
            <person name="Aslett M."/>
            <person name="Beasley H."/>
            <person name="Bennett H.M."/>
            <person name="Cai J."/>
            <person name="Camicia F."/>
            <person name="Clark R."/>
            <person name="Cucher M."/>
            <person name="De Silva N."/>
            <person name="Day T.A."/>
            <person name="Deplazes P."/>
            <person name="Estrada K."/>
            <person name="Fernandez C."/>
            <person name="Holland P.W."/>
            <person name="Hou J."/>
            <person name="Hu S."/>
            <person name="Huckvale T."/>
            <person name="Hung S.S."/>
            <person name="Kamenetzky L."/>
            <person name="Keane J.A."/>
            <person name="Kiss F."/>
            <person name="Koziol U."/>
            <person name="Lambert O."/>
            <person name="Liu K."/>
            <person name="Luo X."/>
            <person name="Luo Y."/>
            <person name="Macchiaroli N."/>
            <person name="Nichol S."/>
            <person name="Paps J."/>
            <person name="Parkinson J."/>
            <person name="Pouchkina-Stantcheva N."/>
            <person name="Riddiford N."/>
            <person name="Rosenzvit M."/>
            <person name="Salinas G."/>
            <person name="Wasmuth J.D."/>
            <person name="Zamanian M."/>
            <person name="Zheng Y."/>
            <person name="Cai X."/>
            <person name="Soberon X."/>
            <person name="Olson P.D."/>
            <person name="Laclette J.P."/>
            <person name="Brehm K."/>
            <person name="Berriman M."/>
            <person name="Garciarrubio A."/>
            <person name="Bobes R.J."/>
            <person name="Fragoso G."/>
            <person name="Sanchez-Flores A."/>
            <person name="Estrada K."/>
            <person name="Cevallos M.A."/>
            <person name="Morett E."/>
            <person name="Gonzalez V."/>
            <person name="Portillo T."/>
            <person name="Ochoa-Leyva A."/>
            <person name="Jose M.V."/>
            <person name="Sciutto E."/>
            <person name="Landa A."/>
            <person name="Jimenez L."/>
            <person name="Valdes V."/>
            <person name="Carrero J.C."/>
            <person name="Larralde C."/>
            <person name="Morales-Montor J."/>
            <person name="Limon-Lason J."/>
            <person name="Soberon X."/>
            <person name="Laclette J.P."/>
        </authorList>
    </citation>
    <scope>NUCLEOTIDE SEQUENCE [LARGE SCALE GENOMIC DNA]</scope>
</reference>
<reference evidence="1" key="2">
    <citation type="submission" date="2015-11" db="EMBL/GenBank/DDBJ databases">
        <authorList>
            <person name="Zhang Y."/>
            <person name="Guo Z."/>
        </authorList>
    </citation>
    <scope>NUCLEOTIDE SEQUENCE</scope>
</reference>
<dbReference type="EMBL" id="LN902847">
    <property type="protein sequence ID" value="CUT99733.1"/>
    <property type="molecule type" value="Genomic_DNA"/>
</dbReference>
<keyword evidence="2" id="KW-1185">Reference proteome</keyword>
<name>A0A0S4MM84_ECHMU</name>
<sequence length="99" mass="11497">MNNLGLFNACERLPSQSSRWREKPTSEPTIPLIDFLCAVKRIFVYNVTNPSWQFQWIWNFALFGNRVRGRRNVLTICVPPEVVGTLAQKQSQNKGRSSW</sequence>
<keyword evidence="1" id="KW-0687">Ribonucleoprotein</keyword>
<evidence type="ECO:0000313" key="2">
    <source>
        <dbReference type="Proteomes" id="UP000017246"/>
    </source>
</evidence>
<proteinExistence type="predicted"/>
<dbReference type="AlphaFoldDB" id="A0A0S4MM84"/>
<dbReference type="GO" id="GO:0005840">
    <property type="term" value="C:ribosome"/>
    <property type="evidence" value="ECO:0007669"/>
    <property type="project" value="UniProtKB-KW"/>
</dbReference>
<accession>A0A0S4MM84</accession>
<keyword evidence="1" id="KW-0689">Ribosomal protein</keyword>
<protein>
    <submittedName>
        <fullName evidence="1">Ribosomal protein S2</fullName>
    </submittedName>
</protein>